<proteinExistence type="inferred from homology"/>
<dbReference type="EMBL" id="MGDB01000152">
    <property type="protein sequence ID" value="OGL38280.1"/>
    <property type="molecule type" value="Genomic_DNA"/>
</dbReference>
<accession>A0A1F7RAA9</accession>
<dbReference type="Pfam" id="PF02673">
    <property type="entry name" value="BacA"/>
    <property type="match status" value="1"/>
</dbReference>
<dbReference type="GO" id="GO:0046677">
    <property type="term" value="P:response to antibiotic"/>
    <property type="evidence" value="ECO:0007669"/>
    <property type="project" value="UniProtKB-UniRule"/>
</dbReference>
<dbReference type="NCBIfam" id="TIGR00753">
    <property type="entry name" value="undec_PP_bacA"/>
    <property type="match status" value="1"/>
</dbReference>
<feature type="transmembrane region" description="Helical" evidence="14">
    <location>
        <begin position="40"/>
        <end position="60"/>
    </location>
</feature>
<evidence type="ECO:0000256" key="2">
    <source>
        <dbReference type="ARBA" id="ARBA00010621"/>
    </source>
</evidence>
<dbReference type="GO" id="GO:0071555">
    <property type="term" value="P:cell wall organization"/>
    <property type="evidence" value="ECO:0007669"/>
    <property type="project" value="UniProtKB-KW"/>
</dbReference>
<evidence type="ECO:0000256" key="10">
    <source>
        <dbReference type="ARBA" id="ARBA00023251"/>
    </source>
</evidence>
<evidence type="ECO:0000313" key="15">
    <source>
        <dbReference type="EMBL" id="OGL38280.1"/>
    </source>
</evidence>
<organism evidence="15 16">
    <name type="scientific">Candidatus Schekmanbacteria bacterium GWA2_38_11</name>
    <dbReference type="NCBI Taxonomy" id="1817876"/>
    <lineage>
        <taxon>Bacteria</taxon>
        <taxon>Candidatus Schekmaniibacteriota</taxon>
    </lineage>
</organism>
<evidence type="ECO:0000256" key="13">
    <source>
        <dbReference type="ARBA" id="ARBA00047594"/>
    </source>
</evidence>
<evidence type="ECO:0000256" key="1">
    <source>
        <dbReference type="ARBA" id="ARBA00004651"/>
    </source>
</evidence>
<keyword evidence="10 14" id="KW-0046">Antibiotic resistance</keyword>
<keyword evidence="14" id="KW-0573">Peptidoglycan synthesis</keyword>
<evidence type="ECO:0000256" key="11">
    <source>
        <dbReference type="ARBA" id="ARBA00032707"/>
    </source>
</evidence>
<sequence length="268" mass="30063">MTIIQSIVLGIVQGLGEFLPISSSAHLVIVPWLFNWEDPGLSFDVALHLGTLFAVLFYFWKDWIRLIKSFFASLSERKIGDDVDRRLVWFILIASVPGAAIGYLFEKQAETIFRNPWLIAIMMIFMGGVLFYIDRKSSKKNPMSKITLVDSLIIGISQAFAIIPGVSRSGATITAALWRNLDRESAARFSFLLSTPIIAGAGLLKIKAILNSGLDITSITGILFSTLFGFLSIKYLLKFVQTRSYDLFVYYRLIFGLIVLATLILRYN</sequence>
<keyword evidence="9 14" id="KW-0472">Membrane</keyword>
<dbReference type="AlphaFoldDB" id="A0A1F7RAA9"/>
<keyword evidence="6 14" id="KW-0812">Transmembrane</keyword>
<dbReference type="PANTHER" id="PTHR30622:SF4">
    <property type="entry name" value="UNDECAPRENYL-DIPHOSPHATASE"/>
    <property type="match status" value="1"/>
</dbReference>
<protein>
    <recommendedName>
        <fullName evidence="4 14">Undecaprenyl-diphosphatase</fullName>
        <ecNumber evidence="3 14">3.6.1.27</ecNumber>
    </recommendedName>
    <alternativeName>
        <fullName evidence="12 14">Bacitracin resistance protein</fullName>
    </alternativeName>
    <alternativeName>
        <fullName evidence="11 14">Undecaprenyl pyrophosphate phosphatase</fullName>
    </alternativeName>
</protein>
<dbReference type="GO" id="GO:0008360">
    <property type="term" value="P:regulation of cell shape"/>
    <property type="evidence" value="ECO:0007669"/>
    <property type="project" value="UniProtKB-KW"/>
</dbReference>
<evidence type="ECO:0000256" key="12">
    <source>
        <dbReference type="ARBA" id="ARBA00032932"/>
    </source>
</evidence>
<comment type="caution">
    <text evidence="15">The sequence shown here is derived from an EMBL/GenBank/DDBJ whole genome shotgun (WGS) entry which is preliminary data.</text>
</comment>
<keyword evidence="14" id="KW-0133">Cell shape</keyword>
<feature type="transmembrane region" description="Helical" evidence="14">
    <location>
        <begin position="249"/>
        <end position="267"/>
    </location>
</feature>
<feature type="transmembrane region" description="Helical" evidence="14">
    <location>
        <begin position="146"/>
        <end position="166"/>
    </location>
</feature>
<keyword evidence="5 14" id="KW-1003">Cell membrane</keyword>
<feature type="transmembrane region" description="Helical" evidence="14">
    <location>
        <begin position="7"/>
        <end position="34"/>
    </location>
</feature>
<name>A0A1F7RAA9_9BACT</name>
<comment type="function">
    <text evidence="14">Catalyzes the dephosphorylation of undecaprenyl diphosphate (UPP). Confers resistance to bacitracin.</text>
</comment>
<gene>
    <name evidence="14" type="primary">uppP</name>
    <name evidence="15" type="ORF">A2042_09080</name>
</gene>
<feature type="transmembrane region" description="Helical" evidence="14">
    <location>
        <begin position="87"/>
        <end position="105"/>
    </location>
</feature>
<feature type="transmembrane region" description="Helical" evidence="14">
    <location>
        <begin position="117"/>
        <end position="134"/>
    </location>
</feature>
<evidence type="ECO:0000256" key="8">
    <source>
        <dbReference type="ARBA" id="ARBA00022989"/>
    </source>
</evidence>
<reference evidence="15 16" key="1">
    <citation type="journal article" date="2016" name="Nat. Commun.">
        <title>Thousands of microbial genomes shed light on interconnected biogeochemical processes in an aquifer system.</title>
        <authorList>
            <person name="Anantharaman K."/>
            <person name="Brown C.T."/>
            <person name="Hug L.A."/>
            <person name="Sharon I."/>
            <person name="Castelle C.J."/>
            <person name="Probst A.J."/>
            <person name="Thomas B.C."/>
            <person name="Singh A."/>
            <person name="Wilkins M.J."/>
            <person name="Karaoz U."/>
            <person name="Brodie E.L."/>
            <person name="Williams K.H."/>
            <person name="Hubbard S.S."/>
            <person name="Banfield J.F."/>
        </authorList>
    </citation>
    <scope>NUCLEOTIDE SEQUENCE [LARGE SCALE GENOMIC DNA]</scope>
</reference>
<comment type="similarity">
    <text evidence="2 14">Belongs to the UppP family.</text>
</comment>
<evidence type="ECO:0000256" key="3">
    <source>
        <dbReference type="ARBA" id="ARBA00012374"/>
    </source>
</evidence>
<keyword evidence="14" id="KW-0961">Cell wall biogenesis/degradation</keyword>
<dbReference type="Proteomes" id="UP000178526">
    <property type="component" value="Unassembled WGS sequence"/>
</dbReference>
<evidence type="ECO:0000313" key="16">
    <source>
        <dbReference type="Proteomes" id="UP000178526"/>
    </source>
</evidence>
<keyword evidence="7 14" id="KW-0378">Hydrolase</keyword>
<evidence type="ECO:0000256" key="14">
    <source>
        <dbReference type="HAMAP-Rule" id="MF_01006"/>
    </source>
</evidence>
<dbReference type="GO" id="GO:0005886">
    <property type="term" value="C:plasma membrane"/>
    <property type="evidence" value="ECO:0007669"/>
    <property type="project" value="UniProtKB-SubCell"/>
</dbReference>
<comment type="miscellaneous">
    <text evidence="14">Bacitracin is thought to be involved in the inhibition of peptidoglycan synthesis by sequestering undecaprenyl diphosphate, thereby reducing the pool of lipid carrier available.</text>
</comment>
<keyword evidence="8 14" id="KW-1133">Transmembrane helix</keyword>
<dbReference type="EC" id="3.6.1.27" evidence="3 14"/>
<dbReference type="InterPro" id="IPR003824">
    <property type="entry name" value="UppP"/>
</dbReference>
<dbReference type="HAMAP" id="MF_01006">
    <property type="entry name" value="Undec_diphosphatase"/>
    <property type="match status" value="1"/>
</dbReference>
<comment type="subcellular location">
    <subcellularLocation>
        <location evidence="1 14">Cell membrane</location>
        <topology evidence="1 14">Multi-pass membrane protein</topology>
    </subcellularLocation>
</comment>
<evidence type="ECO:0000256" key="4">
    <source>
        <dbReference type="ARBA" id="ARBA00021581"/>
    </source>
</evidence>
<evidence type="ECO:0000256" key="6">
    <source>
        <dbReference type="ARBA" id="ARBA00022692"/>
    </source>
</evidence>
<dbReference type="PANTHER" id="PTHR30622">
    <property type="entry name" value="UNDECAPRENYL-DIPHOSPHATASE"/>
    <property type="match status" value="1"/>
</dbReference>
<evidence type="ECO:0000256" key="5">
    <source>
        <dbReference type="ARBA" id="ARBA00022475"/>
    </source>
</evidence>
<comment type="catalytic activity">
    <reaction evidence="13 14">
        <text>di-trans,octa-cis-undecaprenyl diphosphate + H2O = di-trans,octa-cis-undecaprenyl phosphate + phosphate + H(+)</text>
        <dbReference type="Rhea" id="RHEA:28094"/>
        <dbReference type="ChEBI" id="CHEBI:15377"/>
        <dbReference type="ChEBI" id="CHEBI:15378"/>
        <dbReference type="ChEBI" id="CHEBI:43474"/>
        <dbReference type="ChEBI" id="CHEBI:58405"/>
        <dbReference type="ChEBI" id="CHEBI:60392"/>
        <dbReference type="EC" id="3.6.1.27"/>
    </reaction>
</comment>
<evidence type="ECO:0000256" key="9">
    <source>
        <dbReference type="ARBA" id="ARBA00023136"/>
    </source>
</evidence>
<dbReference type="GO" id="GO:0009252">
    <property type="term" value="P:peptidoglycan biosynthetic process"/>
    <property type="evidence" value="ECO:0007669"/>
    <property type="project" value="UniProtKB-KW"/>
</dbReference>
<feature type="transmembrane region" description="Helical" evidence="14">
    <location>
        <begin position="216"/>
        <end position="237"/>
    </location>
</feature>
<dbReference type="GO" id="GO:0050380">
    <property type="term" value="F:undecaprenyl-diphosphatase activity"/>
    <property type="evidence" value="ECO:0007669"/>
    <property type="project" value="UniProtKB-UniRule"/>
</dbReference>
<evidence type="ECO:0000256" key="7">
    <source>
        <dbReference type="ARBA" id="ARBA00022801"/>
    </source>
</evidence>
<feature type="transmembrane region" description="Helical" evidence="14">
    <location>
        <begin position="186"/>
        <end position="204"/>
    </location>
</feature>